<protein>
    <submittedName>
        <fullName evidence="2">Tat pathway signal sequence domain protein</fullName>
    </submittedName>
</protein>
<dbReference type="Gene3D" id="1.20.1270.360">
    <property type="match status" value="1"/>
</dbReference>
<reference evidence="2 3" key="1">
    <citation type="submission" date="2009-10" db="EMBL/GenBank/DDBJ databases">
        <authorList>
            <person name="Weinstock G."/>
            <person name="Sodergren E."/>
            <person name="Clifton S."/>
            <person name="Fulton L."/>
            <person name="Fulton B."/>
            <person name="Courtney L."/>
            <person name="Fronick C."/>
            <person name="Harrison M."/>
            <person name="Strong C."/>
            <person name="Farmer C."/>
            <person name="Delahaunty K."/>
            <person name="Markovic C."/>
            <person name="Hall O."/>
            <person name="Minx P."/>
            <person name="Tomlinson C."/>
            <person name="Mitreva M."/>
            <person name="Nelson J."/>
            <person name="Hou S."/>
            <person name="Wollam A."/>
            <person name="Pepin K.H."/>
            <person name="Johnson M."/>
            <person name="Bhonagiri V."/>
            <person name="Nash W.E."/>
            <person name="Warren W."/>
            <person name="Chinwalla A."/>
            <person name="Mardis E.R."/>
            <person name="Wilson R.K."/>
        </authorList>
    </citation>
    <scope>NUCLEOTIDE SEQUENCE [LARGE SCALE GENOMIC DNA]</scope>
    <source>
        <strain evidence="2 3">ATCC 14685</strain>
    </source>
</reference>
<dbReference type="PANTHER" id="PTHR37310">
    <property type="entry name" value="CYTOPLASMIC PROTEIN-RELATED"/>
    <property type="match status" value="1"/>
</dbReference>
<evidence type="ECO:0000256" key="1">
    <source>
        <dbReference type="SAM" id="SignalP"/>
    </source>
</evidence>
<dbReference type="PANTHER" id="PTHR37310:SF1">
    <property type="entry name" value="CYTOPLASMIC PROTEIN"/>
    <property type="match status" value="1"/>
</dbReference>
<dbReference type="InterPro" id="IPR030913">
    <property type="entry name" value="Csp1_Cys_rich"/>
</dbReference>
<proteinExistence type="predicted"/>
<name>D0W3Q5_NEICI</name>
<evidence type="ECO:0000313" key="2">
    <source>
        <dbReference type="EMBL" id="EEZ71453.1"/>
    </source>
</evidence>
<feature type="signal peptide" evidence="1">
    <location>
        <begin position="1"/>
        <end position="32"/>
    </location>
</feature>
<dbReference type="InterPro" id="IPR005560">
    <property type="entry name" value="Csp_YhjQ"/>
</dbReference>
<dbReference type="PROSITE" id="PS51318">
    <property type="entry name" value="TAT"/>
    <property type="match status" value="1"/>
</dbReference>
<dbReference type="InterPro" id="IPR006311">
    <property type="entry name" value="TAT_signal"/>
</dbReference>
<dbReference type="EMBL" id="ACDY02000007">
    <property type="protein sequence ID" value="EEZ71453.1"/>
    <property type="molecule type" value="Genomic_DNA"/>
</dbReference>
<dbReference type="eggNOG" id="ENOG5032R4T">
    <property type="taxonomic scope" value="Bacteria"/>
</dbReference>
<gene>
    <name evidence="2" type="ORF">NEICINOT_04296</name>
</gene>
<accession>D0W3Q5</accession>
<evidence type="ECO:0000313" key="3">
    <source>
        <dbReference type="Proteomes" id="UP000003294"/>
    </source>
</evidence>
<dbReference type="AlphaFoldDB" id="D0W3Q5"/>
<feature type="chain" id="PRO_5003017783" evidence="1">
    <location>
        <begin position="33"/>
        <end position="159"/>
    </location>
</feature>
<dbReference type="Pfam" id="PF03860">
    <property type="entry name" value="Csp"/>
    <property type="match status" value="1"/>
</dbReference>
<keyword evidence="1" id="KW-0732">Signal</keyword>
<dbReference type="STRING" id="546262.NEICINOT_04296"/>
<comment type="caution">
    <text evidence="2">The sequence shown here is derived from an EMBL/GenBank/DDBJ whole genome shotgun (WGS) entry which is preliminary data.</text>
</comment>
<dbReference type="Proteomes" id="UP000003294">
    <property type="component" value="Unassembled WGS sequence"/>
</dbReference>
<sequence>MLKHKGNIMNRRQFLGSAAAVSLASAASFARAHSHADHHHHHDMQPAAASAYTAVRQTAAHCIDAGQVCLTHCLSLLTQGDTSMADCAVAVRQMLALCGALHDLAAQNAPLTRDAAKVCLDACKQCSKACKEHAAHHAECKACYESCLDCIKECEKLVA</sequence>
<dbReference type="NCBIfam" id="TIGR04401">
    <property type="entry name" value="TAT_Cys_rich"/>
    <property type="match status" value="1"/>
</dbReference>
<organism evidence="2 3">
    <name type="scientific">Neisseria cinerea ATCC 14685</name>
    <dbReference type="NCBI Taxonomy" id="546262"/>
    <lineage>
        <taxon>Bacteria</taxon>
        <taxon>Pseudomonadati</taxon>
        <taxon>Pseudomonadota</taxon>
        <taxon>Betaproteobacteria</taxon>
        <taxon>Neisseriales</taxon>
        <taxon>Neisseriaceae</taxon>
        <taxon>Neisseria</taxon>
    </lineage>
</organism>